<feature type="region of interest" description="Disordered" evidence="1">
    <location>
        <begin position="1"/>
        <end position="20"/>
    </location>
</feature>
<evidence type="ECO:0000313" key="2">
    <source>
        <dbReference type="EMBL" id="TGD39163.1"/>
    </source>
</evidence>
<feature type="non-terminal residue" evidence="2">
    <location>
        <position position="1"/>
    </location>
</feature>
<evidence type="ECO:0000256" key="1">
    <source>
        <dbReference type="SAM" id="MobiDB-lite"/>
    </source>
</evidence>
<keyword evidence="2" id="KW-0456">Lyase</keyword>
<accession>A0A659SB80</accession>
<gene>
    <name evidence="2" type="ORF">C9F10_12230</name>
</gene>
<feature type="compositionally biased region" description="Low complexity" evidence="1">
    <location>
        <begin position="9"/>
        <end position="20"/>
    </location>
</feature>
<sequence length="46" mass="4768">GRPAGITRVVPQPGAAPAPRAVPVVDDCTRLKPVIAAAIHHHRLNA</sequence>
<dbReference type="Proteomes" id="UP000297989">
    <property type="component" value="Unassembled WGS sequence"/>
</dbReference>
<dbReference type="EMBL" id="PYKK01000879">
    <property type="protein sequence ID" value="TGD39163.1"/>
    <property type="molecule type" value="Genomic_DNA"/>
</dbReference>
<name>A0A659SB80_SALET</name>
<evidence type="ECO:0000313" key="3">
    <source>
        <dbReference type="Proteomes" id="UP000297989"/>
    </source>
</evidence>
<organism evidence="2 3">
    <name type="scientific">Salmonella enterica subsp. enterica serovar Poona</name>
    <dbReference type="NCBI Taxonomy" id="436295"/>
    <lineage>
        <taxon>Bacteria</taxon>
        <taxon>Pseudomonadati</taxon>
        <taxon>Pseudomonadota</taxon>
        <taxon>Gammaproteobacteria</taxon>
        <taxon>Enterobacterales</taxon>
        <taxon>Enterobacteriaceae</taxon>
        <taxon>Salmonella</taxon>
    </lineage>
</organism>
<reference evidence="2 3" key="1">
    <citation type="submission" date="2018-03" db="EMBL/GenBank/DDBJ databases">
        <title>Non-Typhoidal Salmonella genome sequencing and assembly.</title>
        <authorList>
            <person name="Matchawe C."/>
        </authorList>
    </citation>
    <scope>NUCLEOTIDE SEQUENCE [LARGE SCALE GENOMIC DNA]</scope>
    <source>
        <strain evidence="2 3">8EV</strain>
    </source>
</reference>
<protein>
    <submittedName>
        <fullName evidence="2">Oxaloacetate decarboxylase subunit gamma</fullName>
        <ecNumber evidence="2">4.1.1.112</ecNumber>
    </submittedName>
</protein>
<dbReference type="EC" id="4.1.1.112" evidence="2"/>
<proteinExistence type="predicted"/>
<dbReference type="AlphaFoldDB" id="A0A659SB80"/>
<comment type="caution">
    <text evidence="2">The sequence shown here is derived from an EMBL/GenBank/DDBJ whole genome shotgun (WGS) entry which is preliminary data.</text>
</comment>
<dbReference type="GO" id="GO:0008948">
    <property type="term" value="F:oxaloacetate decarboxylase activity"/>
    <property type="evidence" value="ECO:0007669"/>
    <property type="project" value="UniProtKB-EC"/>
</dbReference>